<reference evidence="1 2" key="1">
    <citation type="submission" date="2020-08" db="EMBL/GenBank/DDBJ databases">
        <title>Plant Genome Project.</title>
        <authorList>
            <person name="Zhang R.-G."/>
        </authorList>
    </citation>
    <scope>NUCLEOTIDE SEQUENCE [LARGE SCALE GENOMIC DNA]</scope>
    <source>
        <tissue evidence="1">Rhizome</tissue>
    </source>
</reference>
<proteinExistence type="predicted"/>
<organism evidence="1 2">
    <name type="scientific">Zingiber officinale</name>
    <name type="common">Ginger</name>
    <name type="synonym">Amomum zingiber</name>
    <dbReference type="NCBI Taxonomy" id="94328"/>
    <lineage>
        <taxon>Eukaryota</taxon>
        <taxon>Viridiplantae</taxon>
        <taxon>Streptophyta</taxon>
        <taxon>Embryophyta</taxon>
        <taxon>Tracheophyta</taxon>
        <taxon>Spermatophyta</taxon>
        <taxon>Magnoliopsida</taxon>
        <taxon>Liliopsida</taxon>
        <taxon>Zingiberales</taxon>
        <taxon>Zingiberaceae</taxon>
        <taxon>Zingiber</taxon>
    </lineage>
</organism>
<dbReference type="AlphaFoldDB" id="A0A8J5FUG4"/>
<gene>
    <name evidence="1" type="ORF">ZIOFF_052392</name>
</gene>
<name>A0A8J5FUG4_ZINOF</name>
<evidence type="ECO:0000313" key="2">
    <source>
        <dbReference type="Proteomes" id="UP000734854"/>
    </source>
</evidence>
<protein>
    <submittedName>
        <fullName evidence="1">Uncharacterized protein</fullName>
    </submittedName>
</protein>
<evidence type="ECO:0000313" key="1">
    <source>
        <dbReference type="EMBL" id="KAG6491060.1"/>
    </source>
</evidence>
<accession>A0A8J5FUG4</accession>
<sequence>MCKSAGGRLGIHPSRACAEGMPSRAAVQGCPSPSLTGGRLRKPASVEWAQAIPSRGLAVRWARSKPKFAGGELGTEAGVADVDVGGGFVSSPKLCDFPCFMELPPLGQLPWLRFLEIQGASAVRKVGLSFLAPFLLMPWHFRDSRS</sequence>
<dbReference type="Proteomes" id="UP000734854">
    <property type="component" value="Unassembled WGS sequence"/>
</dbReference>
<keyword evidence="2" id="KW-1185">Reference proteome</keyword>
<dbReference type="EMBL" id="JACMSC010000014">
    <property type="protein sequence ID" value="KAG6491060.1"/>
    <property type="molecule type" value="Genomic_DNA"/>
</dbReference>
<comment type="caution">
    <text evidence="1">The sequence shown here is derived from an EMBL/GenBank/DDBJ whole genome shotgun (WGS) entry which is preliminary data.</text>
</comment>